<keyword evidence="3" id="KW-1185">Reference proteome</keyword>
<dbReference type="GO" id="GO:0016791">
    <property type="term" value="F:phosphatase activity"/>
    <property type="evidence" value="ECO:0007669"/>
    <property type="project" value="UniProtKB-ARBA"/>
</dbReference>
<evidence type="ECO:0000313" key="3">
    <source>
        <dbReference type="Proteomes" id="UP001303760"/>
    </source>
</evidence>
<dbReference type="PRINTS" id="PR00413">
    <property type="entry name" value="HADHALOGNASE"/>
</dbReference>
<sequence>MSSPKTIIAFHLYGTLLSTDSVTGELAKSVGDEAAKELSTLWRRYQLEYTWRINQQHGDITRASLLHAANEMKLTLTTEAVARAMLAYDALHVFPGVDFAFNAFQEMLNASLYNSPDLKPLAGWFEGAVSVEDAKVFKPDRKAYDHLLKVVGMKGRTSDVWLVSANPFDALGAVAAGLRSCWVDRTGTGWIDRLGSVIGEDLSPTSVASSVDEAVHMILDTRPKFREKT</sequence>
<dbReference type="InterPro" id="IPR006439">
    <property type="entry name" value="HAD-SF_hydro_IA"/>
</dbReference>
<dbReference type="InterPro" id="IPR051540">
    <property type="entry name" value="S-2-haloacid_dehalogenase"/>
</dbReference>
<accession>A0AAN7CIV1</accession>
<evidence type="ECO:0000313" key="2">
    <source>
        <dbReference type="EMBL" id="KAK4242880.1"/>
    </source>
</evidence>
<proteinExistence type="predicted"/>
<dbReference type="PANTHER" id="PTHR43316">
    <property type="entry name" value="HYDROLASE, HALOACID DELAHOGENASE-RELATED"/>
    <property type="match status" value="1"/>
</dbReference>
<reference evidence="2" key="2">
    <citation type="submission" date="2023-05" db="EMBL/GenBank/DDBJ databases">
        <authorList>
            <consortium name="Lawrence Berkeley National Laboratory"/>
            <person name="Steindorff A."/>
            <person name="Hensen N."/>
            <person name="Bonometti L."/>
            <person name="Westerberg I."/>
            <person name="Brannstrom I.O."/>
            <person name="Guillou S."/>
            <person name="Cros-Aarteil S."/>
            <person name="Calhoun S."/>
            <person name="Haridas S."/>
            <person name="Kuo A."/>
            <person name="Mondo S."/>
            <person name="Pangilinan J."/>
            <person name="Riley R."/>
            <person name="Labutti K."/>
            <person name="Andreopoulos B."/>
            <person name="Lipzen A."/>
            <person name="Chen C."/>
            <person name="Yanf M."/>
            <person name="Daum C."/>
            <person name="Ng V."/>
            <person name="Clum A."/>
            <person name="Ohm R."/>
            <person name="Martin F."/>
            <person name="Silar P."/>
            <person name="Natvig D."/>
            <person name="Lalanne C."/>
            <person name="Gautier V."/>
            <person name="Ament-Velasquez S.L."/>
            <person name="Kruys A."/>
            <person name="Hutchinson M.I."/>
            <person name="Powell A.J."/>
            <person name="Barry K."/>
            <person name="Miller A.N."/>
            <person name="Grigoriev I.V."/>
            <person name="Debuchy R."/>
            <person name="Gladieux P."/>
            <person name="Thoren M.H."/>
            <person name="Johannesson H."/>
        </authorList>
    </citation>
    <scope>NUCLEOTIDE SEQUENCE</scope>
    <source>
        <strain evidence="2">CBS 532.94</strain>
    </source>
</reference>
<evidence type="ECO:0000256" key="1">
    <source>
        <dbReference type="ARBA" id="ARBA00022801"/>
    </source>
</evidence>
<reference evidence="2" key="1">
    <citation type="journal article" date="2023" name="Mol. Phylogenet. Evol.">
        <title>Genome-scale phylogeny and comparative genomics of the fungal order Sordariales.</title>
        <authorList>
            <person name="Hensen N."/>
            <person name="Bonometti L."/>
            <person name="Westerberg I."/>
            <person name="Brannstrom I.O."/>
            <person name="Guillou S."/>
            <person name="Cros-Aarteil S."/>
            <person name="Calhoun S."/>
            <person name="Haridas S."/>
            <person name="Kuo A."/>
            <person name="Mondo S."/>
            <person name="Pangilinan J."/>
            <person name="Riley R."/>
            <person name="LaButti K."/>
            <person name="Andreopoulos B."/>
            <person name="Lipzen A."/>
            <person name="Chen C."/>
            <person name="Yan M."/>
            <person name="Daum C."/>
            <person name="Ng V."/>
            <person name="Clum A."/>
            <person name="Steindorff A."/>
            <person name="Ohm R.A."/>
            <person name="Martin F."/>
            <person name="Silar P."/>
            <person name="Natvig D.O."/>
            <person name="Lalanne C."/>
            <person name="Gautier V."/>
            <person name="Ament-Velasquez S.L."/>
            <person name="Kruys A."/>
            <person name="Hutchinson M.I."/>
            <person name="Powell A.J."/>
            <person name="Barry K."/>
            <person name="Miller A.N."/>
            <person name="Grigoriev I.V."/>
            <person name="Debuchy R."/>
            <person name="Gladieux P."/>
            <person name="Hiltunen Thoren M."/>
            <person name="Johannesson H."/>
        </authorList>
    </citation>
    <scope>NUCLEOTIDE SEQUENCE</scope>
    <source>
        <strain evidence="2">CBS 532.94</strain>
    </source>
</reference>
<dbReference type="InterPro" id="IPR023214">
    <property type="entry name" value="HAD_sf"/>
</dbReference>
<keyword evidence="1" id="KW-0378">Hydrolase</keyword>
<dbReference type="Gene3D" id="3.40.50.1000">
    <property type="entry name" value="HAD superfamily/HAD-like"/>
    <property type="match status" value="1"/>
</dbReference>
<organism evidence="2 3">
    <name type="scientific">Achaetomium macrosporum</name>
    <dbReference type="NCBI Taxonomy" id="79813"/>
    <lineage>
        <taxon>Eukaryota</taxon>
        <taxon>Fungi</taxon>
        <taxon>Dikarya</taxon>
        <taxon>Ascomycota</taxon>
        <taxon>Pezizomycotina</taxon>
        <taxon>Sordariomycetes</taxon>
        <taxon>Sordariomycetidae</taxon>
        <taxon>Sordariales</taxon>
        <taxon>Chaetomiaceae</taxon>
        <taxon>Achaetomium</taxon>
    </lineage>
</organism>
<dbReference type="AlphaFoldDB" id="A0AAN7CIV1"/>
<comment type="caution">
    <text evidence="2">The sequence shown here is derived from an EMBL/GenBank/DDBJ whole genome shotgun (WGS) entry which is preliminary data.</text>
</comment>
<dbReference type="InterPro" id="IPR023198">
    <property type="entry name" value="PGP-like_dom2"/>
</dbReference>
<protein>
    <recommendedName>
        <fullName evidence="4">Haloacid dehalogenase</fullName>
    </recommendedName>
</protein>
<dbReference type="EMBL" id="MU860003">
    <property type="protein sequence ID" value="KAK4242880.1"/>
    <property type="molecule type" value="Genomic_DNA"/>
</dbReference>
<dbReference type="Gene3D" id="1.10.150.240">
    <property type="entry name" value="Putative phosphatase, domain 2"/>
    <property type="match status" value="1"/>
</dbReference>
<dbReference type="Proteomes" id="UP001303760">
    <property type="component" value="Unassembled WGS sequence"/>
</dbReference>
<evidence type="ECO:0008006" key="4">
    <source>
        <dbReference type="Google" id="ProtNLM"/>
    </source>
</evidence>
<gene>
    <name evidence="2" type="ORF">C8A03DRAFT_39826</name>
</gene>
<dbReference type="SUPFAM" id="SSF56784">
    <property type="entry name" value="HAD-like"/>
    <property type="match status" value="1"/>
</dbReference>
<dbReference type="InterPro" id="IPR036412">
    <property type="entry name" value="HAD-like_sf"/>
</dbReference>
<name>A0AAN7CIV1_9PEZI</name>
<dbReference type="PANTHER" id="PTHR43316:SF3">
    <property type="entry name" value="HALOACID DEHALOGENASE, TYPE II (AFU_ORTHOLOGUE AFUA_2G07750)-RELATED"/>
    <property type="match status" value="1"/>
</dbReference>